<evidence type="ECO:0000313" key="8">
    <source>
        <dbReference type="Proteomes" id="UP001500653"/>
    </source>
</evidence>
<keyword evidence="4" id="KW-0566">Pantothenate biosynthesis</keyword>
<evidence type="ECO:0000256" key="4">
    <source>
        <dbReference type="RuleBase" id="RU362068"/>
    </source>
</evidence>
<protein>
    <recommendedName>
        <fullName evidence="4">2-dehydropantoate 2-reductase</fullName>
        <ecNumber evidence="4">1.1.1.169</ecNumber>
    </recommendedName>
    <alternativeName>
        <fullName evidence="4">Ketopantoate reductase</fullName>
    </alternativeName>
</protein>
<feature type="domain" description="Ketopantoate reductase C-terminal" evidence="6">
    <location>
        <begin position="168"/>
        <end position="286"/>
    </location>
</feature>
<feature type="domain" description="Ketopantoate reductase N-terminal" evidence="5">
    <location>
        <begin position="1"/>
        <end position="141"/>
    </location>
</feature>
<dbReference type="EMBL" id="BAAALN010000016">
    <property type="protein sequence ID" value="GAA1248607.1"/>
    <property type="molecule type" value="Genomic_DNA"/>
</dbReference>
<keyword evidence="2 4" id="KW-0521">NADP</keyword>
<dbReference type="Proteomes" id="UP001500653">
    <property type="component" value="Unassembled WGS sequence"/>
</dbReference>
<comment type="function">
    <text evidence="4">Catalyzes the NADPH-dependent reduction of ketopantoate into pantoic acid.</text>
</comment>
<dbReference type="InterPro" id="IPR013328">
    <property type="entry name" value="6PGD_dom2"/>
</dbReference>
<evidence type="ECO:0000256" key="3">
    <source>
        <dbReference type="ARBA" id="ARBA00023002"/>
    </source>
</evidence>
<dbReference type="NCBIfam" id="TIGR00745">
    <property type="entry name" value="apbA_panE"/>
    <property type="match status" value="1"/>
</dbReference>
<comment type="catalytic activity">
    <reaction evidence="4">
        <text>(R)-pantoate + NADP(+) = 2-dehydropantoate + NADPH + H(+)</text>
        <dbReference type="Rhea" id="RHEA:16233"/>
        <dbReference type="ChEBI" id="CHEBI:11561"/>
        <dbReference type="ChEBI" id="CHEBI:15378"/>
        <dbReference type="ChEBI" id="CHEBI:15980"/>
        <dbReference type="ChEBI" id="CHEBI:57783"/>
        <dbReference type="ChEBI" id="CHEBI:58349"/>
        <dbReference type="EC" id="1.1.1.169"/>
    </reaction>
</comment>
<dbReference type="InterPro" id="IPR013752">
    <property type="entry name" value="KPA_reductase"/>
</dbReference>
<keyword evidence="8" id="KW-1185">Reference proteome</keyword>
<dbReference type="SUPFAM" id="SSF51735">
    <property type="entry name" value="NAD(P)-binding Rossmann-fold domains"/>
    <property type="match status" value="1"/>
</dbReference>
<comment type="similarity">
    <text evidence="1 4">Belongs to the ketopantoate reductase family.</text>
</comment>
<dbReference type="PANTHER" id="PTHR21708:SF26">
    <property type="entry name" value="2-DEHYDROPANTOATE 2-REDUCTASE"/>
    <property type="match status" value="1"/>
</dbReference>
<name>A0ABN1WFC7_9PSEU</name>
<dbReference type="EC" id="1.1.1.169" evidence="4"/>
<dbReference type="Pfam" id="PF08546">
    <property type="entry name" value="ApbA_C"/>
    <property type="match status" value="1"/>
</dbReference>
<evidence type="ECO:0000313" key="7">
    <source>
        <dbReference type="EMBL" id="GAA1248607.1"/>
    </source>
</evidence>
<organism evidence="7 8">
    <name type="scientific">Prauserella halophila</name>
    <dbReference type="NCBI Taxonomy" id="185641"/>
    <lineage>
        <taxon>Bacteria</taxon>
        <taxon>Bacillati</taxon>
        <taxon>Actinomycetota</taxon>
        <taxon>Actinomycetes</taxon>
        <taxon>Pseudonocardiales</taxon>
        <taxon>Pseudonocardiaceae</taxon>
        <taxon>Prauserella</taxon>
    </lineage>
</organism>
<comment type="pathway">
    <text evidence="4">Cofactor biosynthesis; (R)-pantothenate biosynthesis; (R)-pantoate from 3-methyl-2-oxobutanoate: step 2/2.</text>
</comment>
<dbReference type="SUPFAM" id="SSF48179">
    <property type="entry name" value="6-phosphogluconate dehydrogenase C-terminal domain-like"/>
    <property type="match status" value="1"/>
</dbReference>
<sequence length="306" mass="31985">MGQLFGGLLAAAGKDVHFIDVDPTTVEVLASNGVTVVLDSREHHASVTASLPEHANGPADMVLLFTKSFHLGPAMEACPQIFGADTAVVSLQNGLGHLALLRRSLGSAQVVLGVTTAPSDMVRPGLVHSTRESRVVMGAMDGISDVAAVRSVLSATGFDIVGVPDVHVSIWEKLAFNAGLNLTSAVTGRTVGEMGADDHIASLVERVVSEVVSVARAEGVGVDEAAVHDAIRSAYRDHGEHQTSMLRDVLDGRPTEVESIGGAVVELARAHRLRTPILARLCEDVRAGRTWSHNSAAGRSPHVCGS</sequence>
<dbReference type="InterPro" id="IPR013332">
    <property type="entry name" value="KPR_N"/>
</dbReference>
<dbReference type="Gene3D" id="3.40.50.720">
    <property type="entry name" value="NAD(P)-binding Rossmann-like Domain"/>
    <property type="match status" value="1"/>
</dbReference>
<dbReference type="InterPro" id="IPR051402">
    <property type="entry name" value="KPR-Related"/>
</dbReference>
<evidence type="ECO:0000259" key="6">
    <source>
        <dbReference type="Pfam" id="PF08546"/>
    </source>
</evidence>
<accession>A0ABN1WFC7</accession>
<dbReference type="InterPro" id="IPR036291">
    <property type="entry name" value="NAD(P)-bd_dom_sf"/>
</dbReference>
<evidence type="ECO:0000256" key="1">
    <source>
        <dbReference type="ARBA" id="ARBA00007870"/>
    </source>
</evidence>
<dbReference type="InterPro" id="IPR008927">
    <property type="entry name" value="6-PGluconate_DH-like_C_sf"/>
</dbReference>
<dbReference type="InterPro" id="IPR003710">
    <property type="entry name" value="ApbA"/>
</dbReference>
<dbReference type="PANTHER" id="PTHR21708">
    <property type="entry name" value="PROBABLE 2-DEHYDROPANTOATE 2-REDUCTASE"/>
    <property type="match status" value="1"/>
</dbReference>
<gene>
    <name evidence="7" type="ORF">GCM10009676_38680</name>
</gene>
<dbReference type="Pfam" id="PF02558">
    <property type="entry name" value="ApbA"/>
    <property type="match status" value="1"/>
</dbReference>
<proteinExistence type="inferred from homology"/>
<evidence type="ECO:0000256" key="2">
    <source>
        <dbReference type="ARBA" id="ARBA00022857"/>
    </source>
</evidence>
<comment type="caution">
    <text evidence="7">The sequence shown here is derived from an EMBL/GenBank/DDBJ whole genome shotgun (WGS) entry which is preliminary data.</text>
</comment>
<evidence type="ECO:0000259" key="5">
    <source>
        <dbReference type="Pfam" id="PF02558"/>
    </source>
</evidence>
<reference evidence="7 8" key="1">
    <citation type="journal article" date="2019" name="Int. J. Syst. Evol. Microbiol.">
        <title>The Global Catalogue of Microorganisms (GCM) 10K type strain sequencing project: providing services to taxonomists for standard genome sequencing and annotation.</title>
        <authorList>
            <consortium name="The Broad Institute Genomics Platform"/>
            <consortium name="The Broad Institute Genome Sequencing Center for Infectious Disease"/>
            <person name="Wu L."/>
            <person name="Ma J."/>
        </authorList>
    </citation>
    <scope>NUCLEOTIDE SEQUENCE [LARGE SCALE GENOMIC DNA]</scope>
    <source>
        <strain evidence="7 8">JCM 13023</strain>
    </source>
</reference>
<dbReference type="Gene3D" id="1.10.1040.10">
    <property type="entry name" value="N-(1-d-carboxylethyl)-l-norvaline Dehydrogenase, domain 2"/>
    <property type="match status" value="1"/>
</dbReference>
<keyword evidence="3 4" id="KW-0560">Oxidoreductase</keyword>